<keyword evidence="3" id="KW-0472">Membrane</keyword>
<sequence>MAKRDKDETMKRLVAAVGEILREKGYTGLGINKIALQAGVAKELIYRYFDGLNNLLRTYIGGKDYWMPLLEQLNTARLETEDELLRLFVGLLQEQFRFFYAEPEMQKFILWQISEVNTLMRSISEKREEEGAKLLALTNAHFADTTISFRAIVALLLGGIYYLVLHAESNKSTVAGIDIRREKDRQEVLDAIEQVLTWAWEKATEKKAG</sequence>
<keyword evidence="3" id="KW-0812">Transmembrane</keyword>
<dbReference type="RefSeq" id="WP_377110751.1">
    <property type="nucleotide sequence ID" value="NZ_JBHTHZ010000001.1"/>
</dbReference>
<dbReference type="Proteomes" id="UP001597010">
    <property type="component" value="Unassembled WGS sequence"/>
</dbReference>
<keyword evidence="3" id="KW-1133">Transmembrane helix</keyword>
<feature type="domain" description="HTH tetR-type" evidence="4">
    <location>
        <begin position="7"/>
        <end position="67"/>
    </location>
</feature>
<comment type="caution">
    <text evidence="5">The sequence shown here is derived from an EMBL/GenBank/DDBJ whole genome shotgun (WGS) entry which is preliminary data.</text>
</comment>
<dbReference type="EMBL" id="JBHTHZ010000001">
    <property type="protein sequence ID" value="MFD0792040.1"/>
    <property type="molecule type" value="Genomic_DNA"/>
</dbReference>
<evidence type="ECO:0000313" key="5">
    <source>
        <dbReference type="EMBL" id="MFD0792040.1"/>
    </source>
</evidence>
<dbReference type="InterPro" id="IPR009057">
    <property type="entry name" value="Homeodomain-like_sf"/>
</dbReference>
<name>A0ABW3AM51_9SPHI</name>
<proteinExistence type="predicted"/>
<evidence type="ECO:0000313" key="6">
    <source>
        <dbReference type="Proteomes" id="UP001597010"/>
    </source>
</evidence>
<dbReference type="Gene3D" id="1.10.357.10">
    <property type="entry name" value="Tetracycline Repressor, domain 2"/>
    <property type="match status" value="1"/>
</dbReference>
<dbReference type="PRINTS" id="PR00455">
    <property type="entry name" value="HTHTETR"/>
</dbReference>
<dbReference type="Pfam" id="PF00440">
    <property type="entry name" value="TetR_N"/>
    <property type="match status" value="1"/>
</dbReference>
<evidence type="ECO:0000256" key="2">
    <source>
        <dbReference type="PROSITE-ProRule" id="PRU00335"/>
    </source>
</evidence>
<accession>A0ABW3AM51</accession>
<reference evidence="6" key="1">
    <citation type="journal article" date="2019" name="Int. J. Syst. Evol. Microbiol.">
        <title>The Global Catalogue of Microorganisms (GCM) 10K type strain sequencing project: providing services to taxonomists for standard genome sequencing and annotation.</title>
        <authorList>
            <consortium name="The Broad Institute Genomics Platform"/>
            <consortium name="The Broad Institute Genome Sequencing Center for Infectious Disease"/>
            <person name="Wu L."/>
            <person name="Ma J."/>
        </authorList>
    </citation>
    <scope>NUCLEOTIDE SEQUENCE [LARGE SCALE GENOMIC DNA]</scope>
    <source>
        <strain evidence="6">CCUG 61484</strain>
    </source>
</reference>
<dbReference type="InterPro" id="IPR001647">
    <property type="entry name" value="HTH_TetR"/>
</dbReference>
<protein>
    <submittedName>
        <fullName evidence="5">TetR/AcrR family transcriptional regulator</fullName>
    </submittedName>
</protein>
<organism evidence="5 6">
    <name type="scientific">Mucilaginibacter litoreus</name>
    <dbReference type="NCBI Taxonomy" id="1048221"/>
    <lineage>
        <taxon>Bacteria</taxon>
        <taxon>Pseudomonadati</taxon>
        <taxon>Bacteroidota</taxon>
        <taxon>Sphingobacteriia</taxon>
        <taxon>Sphingobacteriales</taxon>
        <taxon>Sphingobacteriaceae</taxon>
        <taxon>Mucilaginibacter</taxon>
    </lineage>
</organism>
<evidence type="ECO:0000259" key="4">
    <source>
        <dbReference type="PROSITE" id="PS50977"/>
    </source>
</evidence>
<keyword evidence="6" id="KW-1185">Reference proteome</keyword>
<feature type="DNA-binding region" description="H-T-H motif" evidence="2">
    <location>
        <begin position="30"/>
        <end position="49"/>
    </location>
</feature>
<evidence type="ECO:0000256" key="3">
    <source>
        <dbReference type="SAM" id="Phobius"/>
    </source>
</evidence>
<feature type="transmembrane region" description="Helical" evidence="3">
    <location>
        <begin position="147"/>
        <end position="165"/>
    </location>
</feature>
<dbReference type="PROSITE" id="PS50977">
    <property type="entry name" value="HTH_TETR_2"/>
    <property type="match status" value="1"/>
</dbReference>
<keyword evidence="1 2" id="KW-0238">DNA-binding</keyword>
<evidence type="ECO:0000256" key="1">
    <source>
        <dbReference type="ARBA" id="ARBA00023125"/>
    </source>
</evidence>
<gene>
    <name evidence="5" type="ORF">ACFQZX_00345</name>
</gene>
<dbReference type="SUPFAM" id="SSF46689">
    <property type="entry name" value="Homeodomain-like"/>
    <property type="match status" value="1"/>
</dbReference>